<keyword evidence="2" id="KW-1185">Reference proteome</keyword>
<reference evidence="1 2" key="1">
    <citation type="submission" date="2019-02" db="EMBL/GenBank/DDBJ databases">
        <title>Deep-cultivation of Planctomycetes and their phenomic and genomic characterization uncovers novel biology.</title>
        <authorList>
            <person name="Wiegand S."/>
            <person name="Jogler M."/>
            <person name="Boedeker C."/>
            <person name="Pinto D."/>
            <person name="Vollmers J."/>
            <person name="Rivas-Marin E."/>
            <person name="Kohn T."/>
            <person name="Peeters S.H."/>
            <person name="Heuer A."/>
            <person name="Rast P."/>
            <person name="Oberbeckmann S."/>
            <person name="Bunk B."/>
            <person name="Jeske O."/>
            <person name="Meyerdierks A."/>
            <person name="Storesund J.E."/>
            <person name="Kallscheuer N."/>
            <person name="Luecker S."/>
            <person name="Lage O.M."/>
            <person name="Pohl T."/>
            <person name="Merkel B.J."/>
            <person name="Hornburger P."/>
            <person name="Mueller R.-W."/>
            <person name="Bruemmer F."/>
            <person name="Labrenz M."/>
            <person name="Spormann A.M."/>
            <person name="Op den Camp H."/>
            <person name="Overmann J."/>
            <person name="Amann R."/>
            <person name="Jetten M.S.M."/>
            <person name="Mascher T."/>
            <person name="Medema M.H."/>
            <person name="Devos D.P."/>
            <person name="Kaster A.-K."/>
            <person name="Ovreas L."/>
            <person name="Rohde M."/>
            <person name="Galperin M.Y."/>
            <person name="Jogler C."/>
        </authorList>
    </citation>
    <scope>NUCLEOTIDE SEQUENCE [LARGE SCALE GENOMIC DNA]</scope>
    <source>
        <strain evidence="1 2">Mal33</strain>
    </source>
</reference>
<name>A0A518IXJ9_9BACT</name>
<evidence type="ECO:0000313" key="2">
    <source>
        <dbReference type="Proteomes" id="UP000316770"/>
    </source>
</evidence>
<dbReference type="AlphaFoldDB" id="A0A518IXJ9"/>
<sequence length="210" mass="23380">MPKAAVGMLTRLGSEIPIRIRLFPNRNGGCARNDRRIVVQVRRFLRRSDHQVRRRRRGPHPEPHGIDGIIGRVTCPRALRYRGDSPAAKANASKWKQFQQFHGTVPLHSTSHSKSEGLATRRRLASAHLSGIGWASLLIQAKFNGCRNRDRRASAGTLGSVGHCDRLATRCAAASLRNMQRSANLTSILAVLRPKKKMDRRVSKGDIDST</sequence>
<proteinExistence type="predicted"/>
<gene>
    <name evidence="1" type="ORF">Mal33_38110</name>
</gene>
<evidence type="ECO:0000313" key="1">
    <source>
        <dbReference type="EMBL" id="QDV57796.1"/>
    </source>
</evidence>
<organism evidence="1 2">
    <name type="scientific">Rosistilla oblonga</name>
    <dbReference type="NCBI Taxonomy" id="2527990"/>
    <lineage>
        <taxon>Bacteria</taxon>
        <taxon>Pseudomonadati</taxon>
        <taxon>Planctomycetota</taxon>
        <taxon>Planctomycetia</taxon>
        <taxon>Pirellulales</taxon>
        <taxon>Pirellulaceae</taxon>
        <taxon>Rosistilla</taxon>
    </lineage>
</organism>
<dbReference type="Proteomes" id="UP000316770">
    <property type="component" value="Chromosome"/>
</dbReference>
<dbReference type="EMBL" id="CP036318">
    <property type="protein sequence ID" value="QDV57796.1"/>
    <property type="molecule type" value="Genomic_DNA"/>
</dbReference>
<protein>
    <submittedName>
        <fullName evidence="1">Uncharacterized protein</fullName>
    </submittedName>
</protein>
<accession>A0A518IXJ9</accession>